<name>A0A8D9E3X6_9HEMI</name>
<dbReference type="EMBL" id="HBUF01414558">
    <property type="protein sequence ID" value="CAG6739661.1"/>
    <property type="molecule type" value="Transcribed_RNA"/>
</dbReference>
<evidence type="ECO:0000313" key="1">
    <source>
        <dbReference type="EMBL" id="CAG6739661.1"/>
    </source>
</evidence>
<dbReference type="AlphaFoldDB" id="A0A8D9E3X6"/>
<accession>A0A8D9E3X6</accession>
<protein>
    <submittedName>
        <fullName evidence="1">Uncharacterized protein</fullName>
    </submittedName>
</protein>
<sequence>MIHIFKHILFKPVKKVLPTHPIQTGYLFKKVLQTHPCPVHPRSSRIYSDSPWPTYPFSKWGARNTCPRATSCTAWRRVVRSARDTCGVVSLLAGLARWSGPGPDETGT</sequence>
<organism evidence="1">
    <name type="scientific">Cacopsylla melanoneura</name>
    <dbReference type="NCBI Taxonomy" id="428564"/>
    <lineage>
        <taxon>Eukaryota</taxon>
        <taxon>Metazoa</taxon>
        <taxon>Ecdysozoa</taxon>
        <taxon>Arthropoda</taxon>
        <taxon>Hexapoda</taxon>
        <taxon>Insecta</taxon>
        <taxon>Pterygota</taxon>
        <taxon>Neoptera</taxon>
        <taxon>Paraneoptera</taxon>
        <taxon>Hemiptera</taxon>
        <taxon>Sternorrhyncha</taxon>
        <taxon>Psylloidea</taxon>
        <taxon>Psyllidae</taxon>
        <taxon>Psyllinae</taxon>
        <taxon>Cacopsylla</taxon>
    </lineage>
</organism>
<proteinExistence type="predicted"/>
<reference evidence="1" key="1">
    <citation type="submission" date="2021-05" db="EMBL/GenBank/DDBJ databases">
        <authorList>
            <person name="Alioto T."/>
            <person name="Alioto T."/>
            <person name="Gomez Garrido J."/>
        </authorList>
    </citation>
    <scope>NUCLEOTIDE SEQUENCE</scope>
</reference>